<organism evidence="1 2">
    <name type="scientific">Acaulospora colombiana</name>
    <dbReference type="NCBI Taxonomy" id="27376"/>
    <lineage>
        <taxon>Eukaryota</taxon>
        <taxon>Fungi</taxon>
        <taxon>Fungi incertae sedis</taxon>
        <taxon>Mucoromycota</taxon>
        <taxon>Glomeromycotina</taxon>
        <taxon>Glomeromycetes</taxon>
        <taxon>Diversisporales</taxon>
        <taxon>Acaulosporaceae</taxon>
        <taxon>Acaulospora</taxon>
    </lineage>
</organism>
<gene>
    <name evidence="1" type="ORF">ACOLOM_LOCUS3638</name>
</gene>
<sequence>MRSLKWLTIEYEDNKNRDGGKNEETKSKIHMDVRDDATDLLCTKNKTVNFISIFGPARMGKSTMMNMLAGVDDYSDEIFRSSCDMETVATGVDISEEFMTLREFSKLNGNQEVDSDVLIGFVDTEGQGNNVKDKLLECRNEPGEKERNTIRKLLVDTFESINVWLFPQNGTQKNQENLLFNDFSDDWKKTFKDMRKIFSEQLSVNGPKHGSDHPWTGRDIAELTKILCKTLIDEESFTISSIFERMQIARGKKGADAVREKLLYLTDTKIAEEIPTPQNELNKWFQDRFNELLEMFENDIEGLSLYRTRELKESLDIEYYLSKVIIRFPTKECELEPFLDSIFNSVNDNYRKYLVTFDDDILKSEGTEKIDKLIDSKFQKWKDHNKNARIVQANVLSENARNRFYYSLMAMYPEEEMRVCDNEDIDARVEAEIKSFFQKLKSEDFPNPIIKDISTIHGSEIRSIASKVKQRGYQIHEKIREKLAKEVNNFQTHFFEEAQMFSDSTRQCEVPLFREDLFMFYEKLVQTLLSNFNDAIKDLPKDLVQHHRVELENFCRSQRELLEAENKTKIISFAQRQMHDNLEISAKKLKCRLPMKEDQLNSEWFEILIQSKNIYLDHIASYYNQDNEISQDELRDLAPPLLESLKKNQ</sequence>
<keyword evidence="2" id="KW-1185">Reference proteome</keyword>
<protein>
    <submittedName>
        <fullName evidence="1">7446_t:CDS:1</fullName>
    </submittedName>
</protein>
<evidence type="ECO:0000313" key="1">
    <source>
        <dbReference type="EMBL" id="CAG8520671.1"/>
    </source>
</evidence>
<dbReference type="Proteomes" id="UP000789525">
    <property type="component" value="Unassembled WGS sequence"/>
</dbReference>
<name>A0ACA9LFK0_9GLOM</name>
<comment type="caution">
    <text evidence="1">The sequence shown here is derived from an EMBL/GenBank/DDBJ whole genome shotgun (WGS) entry which is preliminary data.</text>
</comment>
<evidence type="ECO:0000313" key="2">
    <source>
        <dbReference type="Proteomes" id="UP000789525"/>
    </source>
</evidence>
<reference evidence="1" key="1">
    <citation type="submission" date="2021-06" db="EMBL/GenBank/DDBJ databases">
        <authorList>
            <person name="Kallberg Y."/>
            <person name="Tangrot J."/>
            <person name="Rosling A."/>
        </authorList>
    </citation>
    <scope>NUCLEOTIDE SEQUENCE</scope>
    <source>
        <strain evidence="1">CL356</strain>
    </source>
</reference>
<accession>A0ACA9LFK0</accession>
<proteinExistence type="predicted"/>
<dbReference type="EMBL" id="CAJVPT010005502">
    <property type="protein sequence ID" value="CAG8520671.1"/>
    <property type="molecule type" value="Genomic_DNA"/>
</dbReference>